<proteinExistence type="predicted"/>
<feature type="chain" id="PRO_5008054639" description="Peptidase C14 caspase domain-containing protein" evidence="2">
    <location>
        <begin position="25"/>
        <end position="626"/>
    </location>
</feature>
<feature type="domain" description="Peptidase C14 caspase" evidence="3">
    <location>
        <begin position="30"/>
        <end position="246"/>
    </location>
</feature>
<feature type="region of interest" description="Disordered" evidence="1">
    <location>
        <begin position="588"/>
        <end position="626"/>
    </location>
</feature>
<feature type="signal peptide" evidence="2">
    <location>
        <begin position="1"/>
        <end position="24"/>
    </location>
</feature>
<feature type="compositionally biased region" description="Polar residues" evidence="1">
    <location>
        <begin position="458"/>
        <end position="476"/>
    </location>
</feature>
<dbReference type="OrthoDB" id="9816009at2"/>
<evidence type="ECO:0000313" key="5">
    <source>
        <dbReference type="Proteomes" id="UP000076959"/>
    </source>
</evidence>
<dbReference type="Gene3D" id="3.40.50.1460">
    <property type="match status" value="1"/>
</dbReference>
<sequence>MMGSTIRVVCCLIVLFAFIFPADASSSAEKRLALVVGNASYRAQKLEIAANDAGFIAGKLRTAGFEVTQTRDLDSESLKRTFSDFVGKVRDAGPDAVAVVYFSGYALQLQGENYLLPVDVDTDVADVSDLPRLAVRVSDLTRALSPLQGGLIILDAARRNPFLLSGQPPAAGLAWLETWPNVLVAFNAAPGMVSPDSKNDGGYGSYAQAIAEMMGEENVTLTDAFVRVRIRVNEMTRGEQIPWHNSGIGSQLALFGRVAGTLKRSESQDIGRLRSRPMSGLSAQDGYFAAIQRDTLDSYADYLADHWRDPTATRIRALLAVRREMLVWQRTCRAGVPEAFWSYLERYPEGPHAGEARRILQKLGASAVPPPAFKKLEYDIPSPLPGEAAYLVSPSFGFEPPPPTPAGLLGPVVESTRTPSAPQENVHQALASGTRGTAVQSNSSMGKATIVDEIENASPPSQRSNAKQIGSPNSEGSVAKASAAVPPTVGMPYWAYADVASAPPNAYLTNGSVSRFPEWAMFGLLSPSSDPAFTGAVVPPASSDANGLPDQEANMSLTALRPSLSEPQTQLSATPPVRIPLPVARRTALAPLQGMPKRPLLSRQSQPTSSLRQAVPPNRQAVPPNR</sequence>
<dbReference type="InterPro" id="IPR011600">
    <property type="entry name" value="Pept_C14_caspase"/>
</dbReference>
<comment type="caution">
    <text evidence="4">The sequence shown here is derived from an EMBL/GenBank/DDBJ whole genome shotgun (WGS) entry which is preliminary data.</text>
</comment>
<evidence type="ECO:0000313" key="4">
    <source>
        <dbReference type="EMBL" id="OAF06212.1"/>
    </source>
</evidence>
<dbReference type="AlphaFoldDB" id="A0A176YHT5"/>
<dbReference type="InterPro" id="IPR052039">
    <property type="entry name" value="Caspase-related_regulators"/>
</dbReference>
<evidence type="ECO:0000259" key="3">
    <source>
        <dbReference type="Pfam" id="PF00656"/>
    </source>
</evidence>
<feature type="compositionally biased region" description="Polar residues" evidence="1">
    <location>
        <begin position="602"/>
        <end position="612"/>
    </location>
</feature>
<feature type="region of interest" description="Disordered" evidence="1">
    <location>
        <begin position="456"/>
        <end position="480"/>
    </location>
</feature>
<keyword evidence="5" id="KW-1185">Reference proteome</keyword>
<dbReference type="STRING" id="1505087.AYJ54_21345"/>
<dbReference type="GO" id="GO:0004197">
    <property type="term" value="F:cysteine-type endopeptidase activity"/>
    <property type="evidence" value="ECO:0007669"/>
    <property type="project" value="InterPro"/>
</dbReference>
<name>A0A176YHT5_9BRAD</name>
<dbReference type="PANTHER" id="PTHR22576">
    <property type="entry name" value="MUCOSA ASSOCIATED LYMPHOID TISSUE LYMPHOMA TRANSLOCATION PROTEIN 1/PARACASPASE"/>
    <property type="match status" value="1"/>
</dbReference>
<organism evidence="4 5">
    <name type="scientific">Bradyrhizobium centrolobii</name>
    <dbReference type="NCBI Taxonomy" id="1505087"/>
    <lineage>
        <taxon>Bacteria</taxon>
        <taxon>Pseudomonadati</taxon>
        <taxon>Pseudomonadota</taxon>
        <taxon>Alphaproteobacteria</taxon>
        <taxon>Hyphomicrobiales</taxon>
        <taxon>Nitrobacteraceae</taxon>
        <taxon>Bradyrhizobium</taxon>
    </lineage>
</organism>
<dbReference type="EMBL" id="LUUB01000078">
    <property type="protein sequence ID" value="OAF06212.1"/>
    <property type="molecule type" value="Genomic_DNA"/>
</dbReference>
<evidence type="ECO:0000256" key="2">
    <source>
        <dbReference type="SAM" id="SignalP"/>
    </source>
</evidence>
<accession>A0A176YHT5</accession>
<dbReference type="RefSeq" id="WP_063703349.1">
    <property type="nucleotide sequence ID" value="NZ_LUUB01000078.1"/>
</dbReference>
<dbReference type="Proteomes" id="UP000076959">
    <property type="component" value="Unassembled WGS sequence"/>
</dbReference>
<keyword evidence="2" id="KW-0732">Signal</keyword>
<evidence type="ECO:0000256" key="1">
    <source>
        <dbReference type="SAM" id="MobiDB-lite"/>
    </source>
</evidence>
<reference evidence="4 5" key="1">
    <citation type="submission" date="2016-03" db="EMBL/GenBank/DDBJ databases">
        <title>Draft Genome Sequence of the Strain BR 10245 (Bradyrhizobium sp.) isolated from nodules of Centrolobium paraense.</title>
        <authorList>
            <person name="Simoes-Araujo J.L.Sr."/>
            <person name="Barauna A.C."/>
            <person name="Silva K."/>
            <person name="Zilli J.E."/>
        </authorList>
    </citation>
    <scope>NUCLEOTIDE SEQUENCE [LARGE SCALE GENOMIC DNA]</scope>
    <source>
        <strain evidence="4 5">BR 10245</strain>
    </source>
</reference>
<protein>
    <recommendedName>
        <fullName evidence="3">Peptidase C14 caspase domain-containing protein</fullName>
    </recommendedName>
</protein>
<dbReference type="InterPro" id="IPR029030">
    <property type="entry name" value="Caspase-like_dom_sf"/>
</dbReference>
<dbReference type="PANTHER" id="PTHR22576:SF37">
    <property type="entry name" value="MUCOSA-ASSOCIATED LYMPHOID TISSUE LYMPHOMA TRANSLOCATION PROTEIN 1"/>
    <property type="match status" value="1"/>
</dbReference>
<dbReference type="SUPFAM" id="SSF52129">
    <property type="entry name" value="Caspase-like"/>
    <property type="match status" value="1"/>
</dbReference>
<gene>
    <name evidence="4" type="ORF">AYJ54_21345</name>
</gene>
<dbReference type="GO" id="GO:0006508">
    <property type="term" value="P:proteolysis"/>
    <property type="evidence" value="ECO:0007669"/>
    <property type="project" value="InterPro"/>
</dbReference>
<dbReference type="Pfam" id="PF00656">
    <property type="entry name" value="Peptidase_C14"/>
    <property type="match status" value="1"/>
</dbReference>